<dbReference type="EMBL" id="CP014859">
    <property type="protein sequence ID" value="AOS64627.1"/>
    <property type="molecule type" value="Genomic_DNA"/>
</dbReference>
<dbReference type="RefSeq" id="WP_069850876.1">
    <property type="nucleotide sequence ID" value="NZ_CP014859.1"/>
</dbReference>
<reference evidence="3" key="1">
    <citation type="submission" date="2016-03" db="EMBL/GenBank/DDBJ databases">
        <title>Complete genome sequence of the type strain Actinoalloteichus hymeniacidonis DSM 45092.</title>
        <authorList>
            <person name="Schaffert L."/>
            <person name="Albersmeier A."/>
            <person name="Winkler A."/>
            <person name="Kalinowski J."/>
            <person name="Zotchev S."/>
            <person name="Ruckert C."/>
        </authorList>
    </citation>
    <scope>NUCLEOTIDE SEQUENCE [LARGE SCALE GENOMIC DNA]</scope>
    <source>
        <strain evidence="3">HPA177(T) (DSM 45092(T))</strain>
    </source>
</reference>
<evidence type="ECO:0000259" key="1">
    <source>
        <dbReference type="Pfam" id="PF23544"/>
    </source>
</evidence>
<evidence type="ECO:0000313" key="3">
    <source>
        <dbReference type="Proteomes" id="UP000095210"/>
    </source>
</evidence>
<dbReference type="Pfam" id="PF23544">
    <property type="entry name" value="AtuA_ferredoxin"/>
    <property type="match status" value="1"/>
</dbReference>
<proteinExistence type="predicted"/>
<keyword evidence="3" id="KW-1185">Reference proteome</keyword>
<evidence type="ECO:0000313" key="2">
    <source>
        <dbReference type="EMBL" id="AOS64627.1"/>
    </source>
</evidence>
<organism evidence="2 3">
    <name type="scientific">Actinoalloteichus hymeniacidonis</name>
    <dbReference type="NCBI Taxonomy" id="340345"/>
    <lineage>
        <taxon>Bacteria</taxon>
        <taxon>Bacillati</taxon>
        <taxon>Actinomycetota</taxon>
        <taxon>Actinomycetes</taxon>
        <taxon>Pseudonocardiales</taxon>
        <taxon>Pseudonocardiaceae</taxon>
        <taxon>Actinoalloteichus</taxon>
    </lineage>
</organism>
<accession>A0AAC9HS67</accession>
<gene>
    <name evidence="2" type="ORF">TL08_19180</name>
</gene>
<dbReference type="Proteomes" id="UP000095210">
    <property type="component" value="Chromosome"/>
</dbReference>
<dbReference type="AlphaFoldDB" id="A0AAC9HS67"/>
<protein>
    <recommendedName>
        <fullName evidence="1">AtuA-like ferredoxin-fold domain-containing protein</fullName>
    </recommendedName>
</protein>
<dbReference type="KEGG" id="ahm:TL08_19180"/>
<sequence length="104" mass="10926">MTAADRTLDEFADVRAGDKGDTLIVGVFPRRAEDFALLVESLTPERVAAHYGALVTGEVRRTALENLPALVFELPGVLGGGVTGSPVLDGHGKTLGYHLLTLAV</sequence>
<dbReference type="InterPro" id="IPR056362">
    <property type="entry name" value="AtuA-like_ferredoxin_dom"/>
</dbReference>
<name>A0AAC9HS67_9PSEU</name>
<feature type="domain" description="AtuA-like ferredoxin-fold" evidence="1">
    <location>
        <begin position="8"/>
        <end position="103"/>
    </location>
</feature>